<evidence type="ECO:0000313" key="1">
    <source>
        <dbReference type="EMBL" id="KAJ8278965.1"/>
    </source>
</evidence>
<dbReference type="EMBL" id="JAFJMO010000004">
    <property type="protein sequence ID" value="KAJ8278965.1"/>
    <property type="molecule type" value="Genomic_DNA"/>
</dbReference>
<dbReference type="AlphaFoldDB" id="A0A9Q1DRA5"/>
<dbReference type="Proteomes" id="UP001152803">
    <property type="component" value="Unassembled WGS sequence"/>
</dbReference>
<accession>A0A9Q1DRA5</accession>
<organism evidence="1 2">
    <name type="scientific">Conger conger</name>
    <name type="common">Conger eel</name>
    <name type="synonym">Muraena conger</name>
    <dbReference type="NCBI Taxonomy" id="82655"/>
    <lineage>
        <taxon>Eukaryota</taxon>
        <taxon>Metazoa</taxon>
        <taxon>Chordata</taxon>
        <taxon>Craniata</taxon>
        <taxon>Vertebrata</taxon>
        <taxon>Euteleostomi</taxon>
        <taxon>Actinopterygii</taxon>
        <taxon>Neopterygii</taxon>
        <taxon>Teleostei</taxon>
        <taxon>Anguilliformes</taxon>
        <taxon>Congridae</taxon>
        <taxon>Conger</taxon>
    </lineage>
</organism>
<gene>
    <name evidence="1" type="ORF">COCON_G00060310</name>
</gene>
<sequence>MQNQSSKPPPVYHRQSPLHSWEIKETLLSGPYPLSGKRLIAGGVQSAGNSKFERTGPRFPGVRLVIEELSVGVPL</sequence>
<comment type="caution">
    <text evidence="1">The sequence shown here is derived from an EMBL/GenBank/DDBJ whole genome shotgun (WGS) entry which is preliminary data.</text>
</comment>
<protein>
    <submittedName>
        <fullName evidence="1">Uncharacterized protein</fullName>
    </submittedName>
</protein>
<keyword evidence="2" id="KW-1185">Reference proteome</keyword>
<evidence type="ECO:0000313" key="2">
    <source>
        <dbReference type="Proteomes" id="UP001152803"/>
    </source>
</evidence>
<proteinExistence type="predicted"/>
<name>A0A9Q1DRA5_CONCO</name>
<reference evidence="1" key="1">
    <citation type="journal article" date="2023" name="Science">
        <title>Genome structures resolve the early diversification of teleost fishes.</title>
        <authorList>
            <person name="Parey E."/>
            <person name="Louis A."/>
            <person name="Montfort J."/>
            <person name="Bouchez O."/>
            <person name="Roques C."/>
            <person name="Iampietro C."/>
            <person name="Lluch J."/>
            <person name="Castinel A."/>
            <person name="Donnadieu C."/>
            <person name="Desvignes T."/>
            <person name="Floi Bucao C."/>
            <person name="Jouanno E."/>
            <person name="Wen M."/>
            <person name="Mejri S."/>
            <person name="Dirks R."/>
            <person name="Jansen H."/>
            <person name="Henkel C."/>
            <person name="Chen W.J."/>
            <person name="Zahm M."/>
            <person name="Cabau C."/>
            <person name="Klopp C."/>
            <person name="Thompson A.W."/>
            <person name="Robinson-Rechavi M."/>
            <person name="Braasch I."/>
            <person name="Lecointre G."/>
            <person name="Bobe J."/>
            <person name="Postlethwait J.H."/>
            <person name="Berthelot C."/>
            <person name="Roest Crollius H."/>
            <person name="Guiguen Y."/>
        </authorList>
    </citation>
    <scope>NUCLEOTIDE SEQUENCE</scope>
    <source>
        <tissue evidence="1">Blood</tissue>
    </source>
</reference>